<dbReference type="InterPro" id="IPR021529">
    <property type="entry name" value="DUF2798"/>
</dbReference>
<accession>A0A937DAH9</accession>
<evidence type="ECO:0000256" key="1">
    <source>
        <dbReference type="SAM" id="Phobius"/>
    </source>
</evidence>
<dbReference type="Pfam" id="PF11391">
    <property type="entry name" value="DUF2798"/>
    <property type="match status" value="1"/>
</dbReference>
<name>A0A937DAH9_9FLAO</name>
<reference evidence="2" key="1">
    <citation type="submission" date="2021-01" db="EMBL/GenBank/DDBJ databases">
        <authorList>
            <person name="Zhong Y.L."/>
        </authorList>
    </citation>
    <scope>NUCLEOTIDE SEQUENCE</scope>
    <source>
        <strain evidence="2">KCTC 23302</strain>
    </source>
</reference>
<sequence length="82" mass="9793">MIKRKKLSSRFYMPMFMLLMTFFIGSSLSGIMLWMNKGFTENFFEIWMTNFFRTWIIVIPIVIVTLPLVTRITKFIAESPKN</sequence>
<dbReference type="AlphaFoldDB" id="A0A937DAH9"/>
<proteinExistence type="predicted"/>
<comment type="caution">
    <text evidence="2">The sequence shown here is derived from an EMBL/GenBank/DDBJ whole genome shotgun (WGS) entry which is preliminary data.</text>
</comment>
<evidence type="ECO:0000313" key="2">
    <source>
        <dbReference type="EMBL" id="MBL0684762.1"/>
    </source>
</evidence>
<keyword evidence="1" id="KW-0472">Membrane</keyword>
<keyword evidence="3" id="KW-1185">Reference proteome</keyword>
<evidence type="ECO:0000313" key="3">
    <source>
        <dbReference type="Proteomes" id="UP000651057"/>
    </source>
</evidence>
<dbReference type="EMBL" id="JAERQJ010000006">
    <property type="protein sequence ID" value="MBL0684762.1"/>
    <property type="molecule type" value="Genomic_DNA"/>
</dbReference>
<protein>
    <submittedName>
        <fullName evidence="2">DUF2798 domain-containing protein</fullName>
    </submittedName>
</protein>
<gene>
    <name evidence="2" type="ORF">JJQ60_14620</name>
</gene>
<organism evidence="2 3">
    <name type="scientific">Aquimarina mytili</name>
    <dbReference type="NCBI Taxonomy" id="874423"/>
    <lineage>
        <taxon>Bacteria</taxon>
        <taxon>Pseudomonadati</taxon>
        <taxon>Bacteroidota</taxon>
        <taxon>Flavobacteriia</taxon>
        <taxon>Flavobacteriales</taxon>
        <taxon>Flavobacteriaceae</taxon>
        <taxon>Aquimarina</taxon>
    </lineage>
</organism>
<feature type="transmembrane region" description="Helical" evidence="1">
    <location>
        <begin position="55"/>
        <end position="77"/>
    </location>
</feature>
<dbReference type="Proteomes" id="UP000651057">
    <property type="component" value="Unassembled WGS sequence"/>
</dbReference>
<keyword evidence="1" id="KW-1133">Transmembrane helix</keyword>
<keyword evidence="1" id="KW-0812">Transmembrane</keyword>
<feature type="transmembrane region" description="Helical" evidence="1">
    <location>
        <begin position="12"/>
        <end position="35"/>
    </location>
</feature>